<reference evidence="4" key="1">
    <citation type="journal article" date="2019" name="Nat. Commun.">
        <title>Genome-wide association mapping of date palm fruit traits.</title>
        <authorList>
            <person name="Hazzouri K.M."/>
            <person name="Gros-Balthazard M."/>
            <person name="Flowers J.M."/>
            <person name="Copetti D."/>
            <person name="Lemansour A."/>
            <person name="Lebrun M."/>
            <person name="Masmoudi K."/>
            <person name="Ferrand S."/>
            <person name="Dhar M.I."/>
            <person name="Fresquez Z.A."/>
            <person name="Rosas U."/>
            <person name="Zhang J."/>
            <person name="Talag J."/>
            <person name="Lee S."/>
            <person name="Kudrna D."/>
            <person name="Powell R.F."/>
            <person name="Leitch I.J."/>
            <person name="Krueger R.R."/>
            <person name="Wing R.A."/>
            <person name="Amiri K.M.A."/>
            <person name="Purugganan M.D."/>
        </authorList>
    </citation>
    <scope>NUCLEOTIDE SEQUENCE [LARGE SCALE GENOMIC DNA]</scope>
    <source>
        <strain evidence="4">cv. Khalas</strain>
    </source>
</reference>
<feature type="region of interest" description="Disordered" evidence="2">
    <location>
        <begin position="241"/>
        <end position="318"/>
    </location>
</feature>
<dbReference type="InterPro" id="IPR001878">
    <property type="entry name" value="Znf_CCHC"/>
</dbReference>
<feature type="compositionally biased region" description="Polar residues" evidence="2">
    <location>
        <begin position="241"/>
        <end position="258"/>
    </location>
</feature>
<keyword evidence="4" id="KW-1185">Reference proteome</keyword>
<dbReference type="PROSITE" id="PS50158">
    <property type="entry name" value="ZF_CCHC"/>
    <property type="match status" value="1"/>
</dbReference>
<evidence type="ECO:0000256" key="2">
    <source>
        <dbReference type="SAM" id="MobiDB-lite"/>
    </source>
</evidence>
<dbReference type="AlphaFoldDB" id="A0A8B8ZZY4"/>
<dbReference type="SUPFAM" id="SSF57756">
    <property type="entry name" value="Retrovirus zinc finger-like domains"/>
    <property type="match status" value="1"/>
</dbReference>
<name>A0A8B8ZZY4_PHODC</name>
<feature type="compositionally biased region" description="Basic and acidic residues" evidence="2">
    <location>
        <begin position="287"/>
        <end position="300"/>
    </location>
</feature>
<evidence type="ECO:0000259" key="3">
    <source>
        <dbReference type="PROSITE" id="PS50158"/>
    </source>
</evidence>
<sequence>MAAGGCQLFDCTIPDMELRAAGRIFDMLSVCSQLVQSSWRVTRLRSSAGSRKRMSNLTKLEFVALDISGKNYLSWILDVEIHLDAMNLGNTIKEENQASLQDRAKAMIFLRHHLHEELKTEYLTVKDPLILWNNLKERYEHQKCVILPKARYDWMHLRLQDFKSVSEYNSALFKISSLLKLCGEKVTDEDMLEKTFTTFHASNVLLQQQYRERKFTKYSELISCLLVAEQNNELLLKNHQSRPTSSIPFPKANGTSFPEANDKSFQKNRRYGRGRGRKNYHGGTRSETTKRGNNKRDAPYHQKWNHQKWNNSDKREGSQSKKKFEDVCYRCGMNGHWSRTCRTPKHLADLYQASLKEKEKGIETNFAEPSTHFKTSDGVDITHLDVSDFFEDPSGRIDHLIGDGSVSFN</sequence>
<evidence type="ECO:0000313" key="4">
    <source>
        <dbReference type="Proteomes" id="UP000228380"/>
    </source>
</evidence>
<feature type="compositionally biased region" description="Basic residues" evidence="2">
    <location>
        <begin position="266"/>
        <end position="280"/>
    </location>
</feature>
<keyword evidence="1" id="KW-0862">Zinc</keyword>
<dbReference type="KEGG" id="pda:120110003"/>
<dbReference type="GO" id="GO:0008270">
    <property type="term" value="F:zinc ion binding"/>
    <property type="evidence" value="ECO:0007669"/>
    <property type="project" value="UniProtKB-KW"/>
</dbReference>
<dbReference type="GeneID" id="120110003"/>
<dbReference type="OrthoDB" id="659512at2759"/>
<dbReference type="RefSeq" id="XP_038979890.1">
    <property type="nucleotide sequence ID" value="XM_039123962.1"/>
</dbReference>
<dbReference type="InterPro" id="IPR036875">
    <property type="entry name" value="Znf_CCHC_sf"/>
</dbReference>
<protein>
    <submittedName>
        <fullName evidence="5">Uncharacterized protein LOC120110003</fullName>
    </submittedName>
</protein>
<evidence type="ECO:0000256" key="1">
    <source>
        <dbReference type="PROSITE-ProRule" id="PRU00047"/>
    </source>
</evidence>
<proteinExistence type="predicted"/>
<accession>A0A8B8ZZY4</accession>
<keyword evidence="1" id="KW-0479">Metal-binding</keyword>
<dbReference type="Gene3D" id="4.10.60.10">
    <property type="entry name" value="Zinc finger, CCHC-type"/>
    <property type="match status" value="1"/>
</dbReference>
<dbReference type="GO" id="GO:0003676">
    <property type="term" value="F:nucleic acid binding"/>
    <property type="evidence" value="ECO:0007669"/>
    <property type="project" value="InterPro"/>
</dbReference>
<gene>
    <name evidence="5" type="primary">LOC120110003</name>
</gene>
<keyword evidence="1" id="KW-0863">Zinc-finger</keyword>
<dbReference type="SMART" id="SM00343">
    <property type="entry name" value="ZnF_C2HC"/>
    <property type="match status" value="1"/>
</dbReference>
<dbReference type="PANTHER" id="PTHR33325:SF11">
    <property type="entry name" value="COLD SHOCK DOMAIN-CONTAINING PROTEIN 4-LIKE"/>
    <property type="match status" value="1"/>
</dbReference>
<evidence type="ECO:0000313" key="5">
    <source>
        <dbReference type="RefSeq" id="XP_038979890.1"/>
    </source>
</evidence>
<feature type="domain" description="CCHC-type" evidence="3">
    <location>
        <begin position="328"/>
        <end position="342"/>
    </location>
</feature>
<organism evidence="4 5">
    <name type="scientific">Phoenix dactylifera</name>
    <name type="common">Date palm</name>
    <dbReference type="NCBI Taxonomy" id="42345"/>
    <lineage>
        <taxon>Eukaryota</taxon>
        <taxon>Viridiplantae</taxon>
        <taxon>Streptophyta</taxon>
        <taxon>Embryophyta</taxon>
        <taxon>Tracheophyta</taxon>
        <taxon>Spermatophyta</taxon>
        <taxon>Magnoliopsida</taxon>
        <taxon>Liliopsida</taxon>
        <taxon>Arecaceae</taxon>
        <taxon>Coryphoideae</taxon>
        <taxon>Phoeniceae</taxon>
        <taxon>Phoenix</taxon>
    </lineage>
</organism>
<reference evidence="5" key="2">
    <citation type="submission" date="2025-08" db="UniProtKB">
        <authorList>
            <consortium name="RefSeq"/>
        </authorList>
    </citation>
    <scope>IDENTIFICATION</scope>
    <source>
        <tissue evidence="5">Young leaves</tissue>
    </source>
</reference>
<dbReference type="Proteomes" id="UP000228380">
    <property type="component" value="Chromosome 2"/>
</dbReference>
<dbReference type="PANTHER" id="PTHR33325">
    <property type="entry name" value="ZINC FINGER, CCHC-TYPE-RELATED"/>
    <property type="match status" value="1"/>
</dbReference>